<protein>
    <submittedName>
        <fullName evidence="7">FTR1 family protein</fullName>
    </submittedName>
</protein>
<organism evidence="7 8">
    <name type="scientific">Methylocystis borbori</name>
    <dbReference type="NCBI Taxonomy" id="3118750"/>
    <lineage>
        <taxon>Bacteria</taxon>
        <taxon>Pseudomonadati</taxon>
        <taxon>Pseudomonadota</taxon>
        <taxon>Alphaproteobacteria</taxon>
        <taxon>Hyphomicrobiales</taxon>
        <taxon>Methylocystaceae</taxon>
        <taxon>Methylocystis</taxon>
    </lineage>
</organism>
<feature type="transmembrane region" description="Helical" evidence="6">
    <location>
        <begin position="6"/>
        <end position="25"/>
    </location>
</feature>
<keyword evidence="8" id="KW-1185">Reference proteome</keyword>
<evidence type="ECO:0000313" key="8">
    <source>
        <dbReference type="Proteomes" id="UP001350748"/>
    </source>
</evidence>
<evidence type="ECO:0000313" key="7">
    <source>
        <dbReference type="EMBL" id="MEF3365969.1"/>
    </source>
</evidence>
<feature type="transmembrane region" description="Helical" evidence="6">
    <location>
        <begin position="178"/>
        <end position="201"/>
    </location>
</feature>
<dbReference type="Proteomes" id="UP001350748">
    <property type="component" value="Unassembled WGS sequence"/>
</dbReference>
<keyword evidence="4 6" id="KW-1133">Transmembrane helix</keyword>
<feature type="transmembrane region" description="Helical" evidence="6">
    <location>
        <begin position="68"/>
        <end position="87"/>
    </location>
</feature>
<sequence length="277" mass="28485">MLGALIIVFREAIEAGLIVGIVLAVTRGVAGSRGFVAAGVTIGVVGAIIVAAFAEKLSHAFAGSGQELFNAAILALAVVMLVWHNIWMAQHGRELAKNLSDVGRAVAEGDRTLLALTGVVGLAVLREGAEVALFLYGILASGESGWDIFAGGLAGLALGAATSFATYYGLVAIPSRHLFTVTTWLITLLAAGLAAQCVGFLQQAGLVTALSDTAWDTSWLLSDKSIFGRVLHTLVGYADQPSAMQVAVYVATLAAIVAATKFFAARPPAPAVRAPAE</sequence>
<feature type="transmembrane region" description="Helical" evidence="6">
    <location>
        <begin position="148"/>
        <end position="171"/>
    </location>
</feature>
<dbReference type="PANTHER" id="PTHR31632">
    <property type="entry name" value="IRON TRANSPORTER FTH1"/>
    <property type="match status" value="1"/>
</dbReference>
<gene>
    <name evidence="7" type="ORF">V3H18_05410</name>
</gene>
<dbReference type="RefSeq" id="WP_332080923.1">
    <property type="nucleotide sequence ID" value="NZ_JAZHYN010000010.1"/>
</dbReference>
<comment type="subcellular location">
    <subcellularLocation>
        <location evidence="1">Membrane</location>
        <topology evidence="1">Multi-pass membrane protein</topology>
    </subcellularLocation>
</comment>
<dbReference type="Pfam" id="PF03239">
    <property type="entry name" value="FTR1"/>
    <property type="match status" value="1"/>
</dbReference>
<comment type="caution">
    <text evidence="7">The sequence shown here is derived from an EMBL/GenBank/DDBJ whole genome shotgun (WGS) entry which is preliminary data.</text>
</comment>
<evidence type="ECO:0000256" key="1">
    <source>
        <dbReference type="ARBA" id="ARBA00004141"/>
    </source>
</evidence>
<feature type="transmembrane region" description="Helical" evidence="6">
    <location>
        <begin position="113"/>
        <end position="136"/>
    </location>
</feature>
<evidence type="ECO:0000256" key="2">
    <source>
        <dbReference type="ARBA" id="ARBA00008333"/>
    </source>
</evidence>
<evidence type="ECO:0000256" key="5">
    <source>
        <dbReference type="ARBA" id="ARBA00023136"/>
    </source>
</evidence>
<name>A0ABU7XF12_9HYPH</name>
<dbReference type="InterPro" id="IPR004923">
    <property type="entry name" value="FTR1/Fip1/EfeU"/>
</dbReference>
<reference evidence="7 8" key="1">
    <citation type="submission" date="2024-02" db="EMBL/GenBank/DDBJ databases">
        <authorList>
            <person name="Grouzdev D."/>
        </authorList>
    </citation>
    <scope>NUCLEOTIDE SEQUENCE [LARGE SCALE GENOMIC DNA]</scope>
    <source>
        <strain evidence="7 8">9N</strain>
    </source>
</reference>
<keyword evidence="5 6" id="KW-0472">Membrane</keyword>
<feature type="transmembrane region" description="Helical" evidence="6">
    <location>
        <begin position="246"/>
        <end position="264"/>
    </location>
</feature>
<proteinExistence type="inferred from homology"/>
<evidence type="ECO:0000256" key="6">
    <source>
        <dbReference type="SAM" id="Phobius"/>
    </source>
</evidence>
<keyword evidence="3 6" id="KW-0812">Transmembrane</keyword>
<dbReference type="PANTHER" id="PTHR31632:SF2">
    <property type="entry name" value="PLASMA MEMBRANE IRON PERMEASE"/>
    <property type="match status" value="1"/>
</dbReference>
<comment type="similarity">
    <text evidence="2">Belongs to the oxidase-dependent Fe transporter (OFeT) (TC 9.A.10.1) family.</text>
</comment>
<feature type="transmembrane region" description="Helical" evidence="6">
    <location>
        <begin position="34"/>
        <end position="53"/>
    </location>
</feature>
<dbReference type="EMBL" id="JAZHYN010000010">
    <property type="protein sequence ID" value="MEF3365969.1"/>
    <property type="molecule type" value="Genomic_DNA"/>
</dbReference>
<evidence type="ECO:0000256" key="3">
    <source>
        <dbReference type="ARBA" id="ARBA00022692"/>
    </source>
</evidence>
<evidence type="ECO:0000256" key="4">
    <source>
        <dbReference type="ARBA" id="ARBA00022989"/>
    </source>
</evidence>
<accession>A0ABU7XF12</accession>